<dbReference type="EMBL" id="LR797815">
    <property type="protein sequence ID" value="CAB4240901.1"/>
    <property type="molecule type" value="Genomic_DNA"/>
</dbReference>
<dbReference type="Pfam" id="PF19821">
    <property type="entry name" value="Phage_capsid_2"/>
    <property type="match status" value="1"/>
</dbReference>
<accession>A0A6J5T8B4</accession>
<reference evidence="1" key="1">
    <citation type="submission" date="2020-05" db="EMBL/GenBank/DDBJ databases">
        <authorList>
            <person name="Chiriac C."/>
            <person name="Salcher M."/>
            <person name="Ghai R."/>
            <person name="Kavagutti S V."/>
        </authorList>
    </citation>
    <scope>NUCLEOTIDE SEQUENCE</scope>
</reference>
<evidence type="ECO:0008006" key="2">
    <source>
        <dbReference type="Google" id="ProtNLM"/>
    </source>
</evidence>
<dbReference type="InterPro" id="IPR045565">
    <property type="entry name" value="Phage_capsid_2"/>
</dbReference>
<protein>
    <recommendedName>
        <fullName evidence="2">Major capsid protein Gp5</fullName>
    </recommendedName>
</protein>
<gene>
    <name evidence="1" type="ORF">UFOVP23_35</name>
</gene>
<sequence length="277" mass="30261">MDITAVKQIEYDAYVHAVFQSTGGLLDNTFRERMGVIGNTEQFRVSSQVVATQKAPQAALTPLNMVFTPVLATLAPWSAPDFVNIFEETDINFAPAREVADGCVKAIKRRRDQIRIDALDASATANTIANGGTGFTYVKFEQAIFFLAENSAGRGQVTLAISAAGQRQLMAEEQITNQFYVNYKPIAGSGLDGATIQNVKIILIPNMLEGGLPIAGNIRTCFMWNWEAVGAAESELQRTDMQWQGLYECWLINCRIKAGAVAVDNTGIVKIDIDETV</sequence>
<evidence type="ECO:0000313" key="1">
    <source>
        <dbReference type="EMBL" id="CAB4240901.1"/>
    </source>
</evidence>
<name>A0A6J5T8B4_9CAUD</name>
<organism evidence="1">
    <name type="scientific">uncultured Caudovirales phage</name>
    <dbReference type="NCBI Taxonomy" id="2100421"/>
    <lineage>
        <taxon>Viruses</taxon>
        <taxon>Duplodnaviria</taxon>
        <taxon>Heunggongvirae</taxon>
        <taxon>Uroviricota</taxon>
        <taxon>Caudoviricetes</taxon>
        <taxon>Peduoviridae</taxon>
        <taxon>Maltschvirus</taxon>
        <taxon>Maltschvirus maltsch</taxon>
    </lineage>
</organism>
<proteinExistence type="predicted"/>